<keyword evidence="2" id="KW-1185">Reference proteome</keyword>
<organism evidence="1 2">
    <name type="scientific">Candidatus Bandiella euplotis</name>
    <dbReference type="NCBI Taxonomy" id="1664265"/>
    <lineage>
        <taxon>Bacteria</taxon>
        <taxon>Pseudomonadati</taxon>
        <taxon>Pseudomonadota</taxon>
        <taxon>Alphaproteobacteria</taxon>
        <taxon>Rickettsiales</taxon>
        <taxon>Candidatus Midichloriaceae</taxon>
        <taxon>Candidatus Bandiella</taxon>
    </lineage>
</organism>
<evidence type="ECO:0000313" key="1">
    <source>
        <dbReference type="EMBL" id="WPX97443.1"/>
    </source>
</evidence>
<geneLocation type="plasmid" evidence="1 2">
    <name>unnamed1</name>
</geneLocation>
<reference evidence="1 2" key="1">
    <citation type="submission" date="2022-11" db="EMBL/GenBank/DDBJ databases">
        <title>Host association and intracellularity evolved multiple times independently in the Rickettsiales.</title>
        <authorList>
            <person name="Castelli M."/>
            <person name="Nardi T."/>
            <person name="Gammuto L."/>
            <person name="Bellinzona G."/>
            <person name="Sabaneyeva E."/>
            <person name="Potekhin A."/>
            <person name="Serra V."/>
            <person name="Petroni G."/>
            <person name="Sassera D."/>
        </authorList>
    </citation>
    <scope>NUCLEOTIDE SEQUENCE [LARGE SCALE GENOMIC DNA]</scope>
    <source>
        <strain evidence="1 2">NDG2</strain>
        <plasmid evidence="1 2">unnamed1</plasmid>
    </source>
</reference>
<name>A0ABZ0UQN6_9RICK</name>
<accession>A0ABZ0UQN6</accession>
<gene>
    <name evidence="1" type="ORF">Bandiella_01601</name>
</gene>
<proteinExistence type="predicted"/>
<sequence>MVQTSLNQTITFILILSFNAPRKEKCLIKFKSFSGVQQTLSLMVKIRNIFLVDVGRYINSSSKQKEMFFNAKSIWDHAAQSIAAA</sequence>
<evidence type="ECO:0000313" key="2">
    <source>
        <dbReference type="Proteomes" id="UP001327219"/>
    </source>
</evidence>
<dbReference type="EMBL" id="CP110821">
    <property type="protein sequence ID" value="WPX97443.1"/>
    <property type="molecule type" value="Genomic_DNA"/>
</dbReference>
<protein>
    <submittedName>
        <fullName evidence="1">IS6 family transposase</fullName>
    </submittedName>
</protein>
<dbReference type="Proteomes" id="UP001327219">
    <property type="component" value="Plasmid unnamed1"/>
</dbReference>
<keyword evidence="1" id="KW-0614">Plasmid</keyword>